<organism evidence="2 3">
    <name type="scientific">Ancylobacter amanitiformis</name>
    <dbReference type="NCBI Taxonomy" id="217069"/>
    <lineage>
        <taxon>Bacteria</taxon>
        <taxon>Pseudomonadati</taxon>
        <taxon>Pseudomonadota</taxon>
        <taxon>Alphaproteobacteria</taxon>
        <taxon>Hyphomicrobiales</taxon>
        <taxon>Xanthobacteraceae</taxon>
        <taxon>Ancylobacter</taxon>
    </lineage>
</organism>
<feature type="region of interest" description="Disordered" evidence="1">
    <location>
        <begin position="1243"/>
        <end position="1262"/>
    </location>
</feature>
<proteinExistence type="predicted"/>
<evidence type="ECO:0000256" key="1">
    <source>
        <dbReference type="SAM" id="MobiDB-lite"/>
    </source>
</evidence>
<feature type="region of interest" description="Disordered" evidence="1">
    <location>
        <begin position="1"/>
        <end position="62"/>
    </location>
</feature>
<feature type="compositionally biased region" description="Low complexity" evidence="1">
    <location>
        <begin position="351"/>
        <end position="363"/>
    </location>
</feature>
<evidence type="ECO:0000313" key="2">
    <source>
        <dbReference type="EMBL" id="MDQ0511666.1"/>
    </source>
</evidence>
<feature type="region of interest" description="Disordered" evidence="1">
    <location>
        <begin position="334"/>
        <end position="394"/>
    </location>
</feature>
<evidence type="ECO:0000313" key="3">
    <source>
        <dbReference type="Proteomes" id="UP001235094"/>
    </source>
</evidence>
<feature type="compositionally biased region" description="Polar residues" evidence="1">
    <location>
        <begin position="21"/>
        <end position="30"/>
    </location>
</feature>
<accession>A0ABU0LSK2</accession>
<dbReference type="Proteomes" id="UP001235094">
    <property type="component" value="Unassembled WGS sequence"/>
</dbReference>
<comment type="caution">
    <text evidence="2">The sequence shown here is derived from an EMBL/GenBank/DDBJ whole genome shotgun (WGS) entry which is preliminary data.</text>
</comment>
<feature type="compositionally biased region" description="Polar residues" evidence="1">
    <location>
        <begin position="334"/>
        <end position="345"/>
    </location>
</feature>
<feature type="compositionally biased region" description="Low complexity" evidence="1">
    <location>
        <begin position="31"/>
        <end position="56"/>
    </location>
</feature>
<dbReference type="RefSeq" id="WP_306890358.1">
    <property type="nucleotide sequence ID" value="NZ_JAUSVR010000007.1"/>
</dbReference>
<keyword evidence="3" id="KW-1185">Reference proteome</keyword>
<protein>
    <submittedName>
        <fullName evidence="2">Uncharacterized protein</fullName>
    </submittedName>
</protein>
<dbReference type="EMBL" id="JAUSVR010000007">
    <property type="protein sequence ID" value="MDQ0511666.1"/>
    <property type="molecule type" value="Genomic_DNA"/>
</dbReference>
<reference evidence="2 3" key="1">
    <citation type="submission" date="2023-07" db="EMBL/GenBank/DDBJ databases">
        <title>Genomic Encyclopedia of Type Strains, Phase IV (KMG-IV): sequencing the most valuable type-strain genomes for metagenomic binning, comparative biology and taxonomic classification.</title>
        <authorList>
            <person name="Goeker M."/>
        </authorList>
    </citation>
    <scope>NUCLEOTIDE SEQUENCE [LARGE SCALE GENOMIC DNA]</scope>
    <source>
        <strain evidence="2 3">DSM 15561</strain>
    </source>
</reference>
<sequence>MEQEDPFFKALAEVDAGHADIQQQQAEDPTSQPAPDSAQVAQPASSPTPASAPAQPTEDPSLLERSLSGAADLWKSIGGGVAKAGIETKDFLLGEPAPEDKSALRTGIEQRTAELGAKSPLNAVGTSVAQIVTGLIGADKVLGPVKLLQKSKAGFEMAKGAFAGYVALDPHEARLSDALEQFPALTNPVTRFLASDPEDSAALGRFKNALESLGVDLAFVGAVQAVKFLRTGKTDEAATVIEKLREEPSVPVPPRRSGPWGPYPEPEPLVTTKINDQPTAPSVNDNTPLMGVKEPANDTIAGPKGSVHQADLGVRTEDEPGALPPKADNQNAQIDASKLPSNGPVNDNVKPGAKASAEESAAIPPEPAPDAVYSKAGEGGGAGAKSRPWSDMPDDKLKEIMARTEADQEAVIKYGSRDAAEDAGHEFDANLHIPWQRIWTTDDSQALMNRTAEVLKEQYDTAKGGAVLTDAKATKLGEEFARAYNMDPDFVLGSIREAGAAAVQSVPHMEAAMRISSKMFADADHLFKQIQLGNLDEFGGDASMAMAEMTRRVAAAADVAAHGLSIASNMGRGLRRLRSDFKDSAANIAALKDFSPESLAAIMAKADGDPSKLIKLASPTWGKRVLAEMQFHTVNGLLWLWPTHTINATSNALMTLARPTEKLFGSAALRLVTRDPGKRAELSALAKQAKREYAYTVSSLYDGFSHAVEAFLRGDSILSPHGIEAMTSESAGTRIQPIVWKPTTSVWGVVQNAWQAATYRNLVGMPTRATGATDELFQQLRYRSVVQSRAAVEAGDAGLTGQAFKDYVQAALNKAIDADTGQALDSAALRESRITTFQQDLDHPTLWDMGSLGKGLSDYRATVKPLGILMPFIKTPTNALRYGIKLTPGINMLQHEFKLDIMGANGVQAQAQAMGQMALGSLFAGVAAHLALSGQVTGGGPSNPEAKKAMLETGWRPYSMPVTDEDGNTAYVQYGRLDPYGTAIGLVADIVELMVANPDKDYSQAAQAVVVSLAKNLWEKSALINAKRAFDAFSDPENKLPNTMGQTAGAMLPFSSLLRGVNPDPYLREARGFVDGMIKGVPGLSDTLPMKLDVWGDPMLVNIGLSGHQDHDVVDAEMNRIALQTGQSLGKPAPNFEGVDLRDITLKDGRNAYERFQELSGHLPGQKPLKQVVAKLIKSTAFQDLPDGDPGVKGTRLNAIARLVSEYRTSARKVLISKYREDLGPLVMARQREAAGAIIKNRRERNNGEPGARTLLQALTPR</sequence>
<gene>
    <name evidence="2" type="ORF">QOZ99_002565</name>
</gene>
<name>A0ABU0LSK2_9HYPH</name>